<feature type="non-terminal residue" evidence="17">
    <location>
        <position position="1347"/>
    </location>
</feature>
<feature type="region of interest" description="Disordered" evidence="15">
    <location>
        <begin position="409"/>
        <end position="430"/>
    </location>
</feature>
<keyword evidence="5 14" id="KW-0175">Coiled coil</keyword>
<evidence type="ECO:0000256" key="7">
    <source>
        <dbReference type="ARBA" id="ARBA00023273"/>
    </source>
</evidence>
<feature type="coiled-coil region" evidence="14">
    <location>
        <begin position="895"/>
        <end position="1121"/>
    </location>
</feature>
<dbReference type="SMART" id="SM00320">
    <property type="entry name" value="WD40"/>
    <property type="match status" value="8"/>
</dbReference>
<evidence type="ECO:0000256" key="6">
    <source>
        <dbReference type="ARBA" id="ARBA00023212"/>
    </source>
</evidence>
<dbReference type="SUPFAM" id="SSF50978">
    <property type="entry name" value="WD40 repeat-like"/>
    <property type="match status" value="1"/>
</dbReference>
<dbReference type="Proteomes" id="UP000700334">
    <property type="component" value="Unassembled WGS sequence"/>
</dbReference>
<keyword evidence="18" id="KW-1185">Reference proteome</keyword>
<keyword evidence="3 13" id="KW-0853">WD repeat</keyword>
<keyword evidence="7" id="KW-0966">Cell projection</keyword>
<evidence type="ECO:0000256" key="11">
    <source>
        <dbReference type="ARBA" id="ARBA00074539"/>
    </source>
</evidence>
<evidence type="ECO:0000259" key="16">
    <source>
        <dbReference type="Pfam" id="PF23414"/>
    </source>
</evidence>
<reference evidence="17" key="1">
    <citation type="journal article" date="2021" name="Evol. Appl.">
        <title>The genome of the Pyrenean desman and the effects of bottlenecks and inbreeding on the genomic landscape of an endangered species.</title>
        <authorList>
            <person name="Escoda L."/>
            <person name="Castresana J."/>
        </authorList>
    </citation>
    <scope>NUCLEOTIDE SEQUENCE</scope>
    <source>
        <strain evidence="17">IBE-C5619</strain>
    </source>
</reference>
<dbReference type="InterPro" id="IPR011047">
    <property type="entry name" value="Quinoprotein_ADH-like_sf"/>
</dbReference>
<dbReference type="FunFam" id="2.130.10.10:FF:000357">
    <property type="entry name" value="Cilia and flagella associated protein 57"/>
    <property type="match status" value="1"/>
</dbReference>
<dbReference type="FunFam" id="2.130.10.10:FF:000271">
    <property type="entry name" value="cilia- and flagella-associated protein 57"/>
    <property type="match status" value="1"/>
</dbReference>
<dbReference type="GO" id="GO:0005930">
    <property type="term" value="C:axoneme"/>
    <property type="evidence" value="ECO:0007669"/>
    <property type="project" value="UniProtKB-SubCell"/>
</dbReference>
<evidence type="ECO:0000313" key="18">
    <source>
        <dbReference type="Proteomes" id="UP000700334"/>
    </source>
</evidence>
<keyword evidence="6" id="KW-0206">Cytoskeleton</keyword>
<dbReference type="InterPro" id="IPR052993">
    <property type="entry name" value="CFA-57"/>
</dbReference>
<keyword evidence="4" id="KW-0677">Repeat</keyword>
<feature type="repeat" description="WD" evidence="13">
    <location>
        <begin position="608"/>
        <end position="649"/>
    </location>
</feature>
<evidence type="ECO:0000313" key="17">
    <source>
        <dbReference type="EMBL" id="KAG8507663.1"/>
    </source>
</evidence>
<dbReference type="InterPro" id="IPR055442">
    <property type="entry name" value="Beta-prop_EML-like_2nd"/>
</dbReference>
<keyword evidence="17" id="KW-0969">Cilium</keyword>
<feature type="coiled-coil region" evidence="14">
    <location>
        <begin position="1198"/>
        <end position="1264"/>
    </location>
</feature>
<evidence type="ECO:0000256" key="5">
    <source>
        <dbReference type="ARBA" id="ARBA00023054"/>
    </source>
</evidence>
<comment type="function">
    <text evidence="8">Associates with components of the nexin-dynein regulatory complex (N-DRC), a key regulator of ciliary/flagellar motility, and might act as an inner dynein arm (IDA) hub or linkage.</text>
</comment>
<proteinExistence type="inferred from homology"/>
<evidence type="ECO:0000256" key="4">
    <source>
        <dbReference type="ARBA" id="ARBA00022737"/>
    </source>
</evidence>
<dbReference type="InterPro" id="IPR015943">
    <property type="entry name" value="WD40/YVTN_repeat-like_dom_sf"/>
</dbReference>
<comment type="similarity">
    <text evidence="9">Belongs to the CFAP57 family.</text>
</comment>
<dbReference type="Gene3D" id="2.130.10.10">
    <property type="entry name" value="YVTN repeat-like/Quinoprotein amine dehydrogenase"/>
    <property type="match status" value="2"/>
</dbReference>
<organism evidence="17 18">
    <name type="scientific">Galemys pyrenaicus</name>
    <name type="common">Iberian desman</name>
    <name type="synonym">Pyrenean desman</name>
    <dbReference type="NCBI Taxonomy" id="202257"/>
    <lineage>
        <taxon>Eukaryota</taxon>
        <taxon>Metazoa</taxon>
        <taxon>Chordata</taxon>
        <taxon>Craniata</taxon>
        <taxon>Vertebrata</taxon>
        <taxon>Euteleostomi</taxon>
        <taxon>Mammalia</taxon>
        <taxon>Eutheria</taxon>
        <taxon>Laurasiatheria</taxon>
        <taxon>Eulipotyphla</taxon>
        <taxon>Talpidae</taxon>
        <taxon>Galemys</taxon>
    </lineage>
</organism>
<dbReference type="InterPro" id="IPR001680">
    <property type="entry name" value="WD40_rpt"/>
</dbReference>
<evidence type="ECO:0000256" key="2">
    <source>
        <dbReference type="ARBA" id="ARBA00022490"/>
    </source>
</evidence>
<dbReference type="Gene3D" id="1.10.287.1490">
    <property type="match status" value="1"/>
</dbReference>
<dbReference type="Pfam" id="PF23414">
    <property type="entry name" value="Beta-prop_EML_2"/>
    <property type="match status" value="1"/>
</dbReference>
<evidence type="ECO:0000256" key="1">
    <source>
        <dbReference type="ARBA" id="ARBA00004430"/>
    </source>
</evidence>
<feature type="domain" description="EML-like second beta-propeller" evidence="16">
    <location>
        <begin position="493"/>
        <end position="767"/>
    </location>
</feature>
<keyword evidence="2" id="KW-0963">Cytoplasm</keyword>
<comment type="caution">
    <text evidence="17">The sequence shown here is derived from an EMBL/GenBank/DDBJ whole genome shotgun (WGS) entry which is preliminary data.</text>
</comment>
<name>A0A8J5ZNJ8_GALPY</name>
<protein>
    <recommendedName>
        <fullName evidence="11">Cilia- and flagella-associated protein 57</fullName>
    </recommendedName>
    <alternativeName>
        <fullName evidence="12">WD repeat-containing protein 65</fullName>
    </alternativeName>
</protein>
<evidence type="ECO:0000256" key="15">
    <source>
        <dbReference type="SAM" id="MobiDB-lite"/>
    </source>
</evidence>
<dbReference type="SUPFAM" id="SSF50998">
    <property type="entry name" value="Quinoprotein alcohol dehydrogenase-like"/>
    <property type="match status" value="1"/>
</dbReference>
<dbReference type="FunFam" id="1.10.287.1490:FF:000014">
    <property type="entry name" value="AGAP008095-PA"/>
    <property type="match status" value="1"/>
</dbReference>
<feature type="repeat" description="WD" evidence="13">
    <location>
        <begin position="485"/>
        <end position="526"/>
    </location>
</feature>
<feature type="repeat" description="WD" evidence="13">
    <location>
        <begin position="734"/>
        <end position="767"/>
    </location>
</feature>
<dbReference type="InterPro" id="IPR036322">
    <property type="entry name" value="WD40_repeat_dom_sf"/>
</dbReference>
<evidence type="ECO:0000256" key="9">
    <source>
        <dbReference type="ARBA" id="ARBA00061460"/>
    </source>
</evidence>
<evidence type="ECO:0000256" key="3">
    <source>
        <dbReference type="ARBA" id="ARBA00022574"/>
    </source>
</evidence>
<dbReference type="PANTHER" id="PTHR32215">
    <property type="entry name" value="CILIA- AND FLAGELLA-ASSOCIATED PROTEIN 57"/>
    <property type="match status" value="1"/>
</dbReference>
<comment type="subunit">
    <text evidence="10">May form homodimers. Associates with components of the nexin-dynein regulatory complex (N-DRC) and the CFAP184:CFAP263 complex.</text>
</comment>
<comment type="subcellular location">
    <subcellularLocation>
        <location evidence="1">Cytoplasm</location>
        <location evidence="1">Cytoskeleton</location>
        <location evidence="1">Cilium axoneme</location>
    </subcellularLocation>
</comment>
<dbReference type="PROSITE" id="PS50082">
    <property type="entry name" value="WD_REPEATS_2"/>
    <property type="match status" value="3"/>
</dbReference>
<accession>A0A8J5ZNJ8</accession>
<sequence length="1347" mass="156633">HARGTPIRGSRGAQGPRSWNREALAGSACPQPPTFKQWIHVHLNRTGSNNSTPRRSLFNRNFRFRFQTHSSERLSGSRQWDTMSTVVAQSLHVFGFRAHVANNVFFFDEQIIMFPSGNHCVKYNVDQKWQKFIPGSDKSQGMLALSISPNRRYLAISETVQDKPTITIYELSSIPCRKRKILNNFDFPVQKFISMAFSPDSKYLLTQTSPPESNLIFWLWEKQKIMAMIRTDTQNNAIYQVSFNPQDNTQVCVTGNGIFKLLRFAEGTLKQTNFQRGEPQNYLAHTWVSDDKIIAGTDTGRLFLFESGDQRWETSIMVKESTSDLKNLNVIQESESLIEFPTASSPIPSYEQMVATSDSHIQLTMPQVFAIASYSKGFACSAGPGRVLLFEKMDDKDFYRESREIRVKRGARSNAESSAFPQQIPMDPQSNDLNQSDKQDILCMCFSPSEETLVASTSKNQLYIITMSLTEISKGEPAHFEYLLYPLHSASITGLSTCIRKPLIATCSVDRSVRLWNYESNTLELFKEYQEEAYTISLHPSGHFIVVGFADKLRLMNLLIDDIRPFKEYSVRGCRECAFSNGGHLFAAVNGNVIHIFTTTSLENITNLKGHTGKVRSVAWNTDDSKLISCGTDGAVYEWNLSTGKRETECVLKSCSYHCVTVSPDSKIIFAVGSDQTLKEIADSSVLREIPAFDVTYTAIVISHSGRMMFVGTSVGTIRAMKYPLPLQKEFNEYQAHAGPITKILLTFDDQFLLTVAEDGCLFTWKVFDKEGRGIKREREVGFAEEVLVTKTDMEEKAQIMLELKTRVEELKMENEYQLRLKDMNYSEKIKELTDKFLQEMESLKTKNQVLRTEKEKQELFHRDHMDELLDKQARELQDLECCNNQKLLLEYEKYQELQLKSQRMQEEYEKQLRDNDETKNQALEELTEFYEAKLQEKTTLLEEAQEDVRQQLREFEETKKQIEEDEDREIQDIKTKYEKKLRDEKEANLRLKGETGIMRKKFSSLQKEIEERTNDIETLKGEQVKLQGVIKSLEKDIQGLKREIQERDETIQDKEKRIYDLKKKNQELEKFKFVLDYKIKELKRQIEPRENEIKVMKEQIQEMESELERFHKQNTQLELNITELWQKLRATDQEMRRERQKERDWEALVKRFKTDLHNCVAFIQEPRQLKEKVRGLFEKYVQRADMVEIAGLNTDLQQEYARQREHLERNLATLKKKVVKEGELHRADYVRIMQENVSLIKEINELRRELKLTRSQVYDLEAALKLTKKIRPQDVLETVPNEDKTLTAPSKRLNEQEETGRIIEMQRLEIQRLRDQIQEQEQVPGFHPLTGIRLPTLINSNTDCET</sequence>
<evidence type="ECO:0000256" key="10">
    <source>
        <dbReference type="ARBA" id="ARBA00064509"/>
    </source>
</evidence>
<evidence type="ECO:0000256" key="13">
    <source>
        <dbReference type="PROSITE-ProRule" id="PRU00221"/>
    </source>
</evidence>
<evidence type="ECO:0000256" key="14">
    <source>
        <dbReference type="SAM" id="Coils"/>
    </source>
</evidence>
<keyword evidence="17" id="KW-0282">Flagellum</keyword>
<dbReference type="EMBL" id="JAGFMF010012100">
    <property type="protein sequence ID" value="KAG8507663.1"/>
    <property type="molecule type" value="Genomic_DNA"/>
</dbReference>
<evidence type="ECO:0000256" key="8">
    <source>
        <dbReference type="ARBA" id="ARBA00054720"/>
    </source>
</evidence>
<evidence type="ECO:0000256" key="12">
    <source>
        <dbReference type="ARBA" id="ARBA00075729"/>
    </source>
</evidence>
<gene>
    <name evidence="17" type="ORF">J0S82_019705</name>
</gene>
<dbReference type="PANTHER" id="PTHR32215:SF0">
    <property type="entry name" value="CILIA- AND FLAGELLA-ASSOCIATED PROTEIN 57"/>
    <property type="match status" value="1"/>
</dbReference>
<dbReference type="PROSITE" id="PS50294">
    <property type="entry name" value="WD_REPEATS_REGION"/>
    <property type="match status" value="1"/>
</dbReference>
<dbReference type="OrthoDB" id="10251741at2759"/>